<dbReference type="InterPro" id="IPR036890">
    <property type="entry name" value="HATPase_C_sf"/>
</dbReference>
<name>A0ABV6FAS2_9MICC</name>
<evidence type="ECO:0000256" key="8">
    <source>
        <dbReference type="ARBA" id="ARBA00022741"/>
    </source>
</evidence>
<evidence type="ECO:0000259" key="17">
    <source>
        <dbReference type="PROSITE" id="PS50112"/>
    </source>
</evidence>
<dbReference type="RefSeq" id="WP_378043615.1">
    <property type="nucleotide sequence ID" value="NZ_JBHLWH010000047.1"/>
</dbReference>
<comment type="subcellular location">
    <subcellularLocation>
        <location evidence="2">Cell membrane</location>
        <topology evidence="2">Multi-pass membrane protein</topology>
    </subcellularLocation>
</comment>
<evidence type="ECO:0000256" key="15">
    <source>
        <dbReference type="SAM" id="Phobius"/>
    </source>
</evidence>
<protein>
    <recommendedName>
        <fullName evidence="3">histidine kinase</fullName>
        <ecNumber evidence="3">2.7.13.3</ecNumber>
    </recommendedName>
</protein>
<dbReference type="Proteomes" id="UP001589766">
    <property type="component" value="Unassembled WGS sequence"/>
</dbReference>
<evidence type="ECO:0000256" key="14">
    <source>
        <dbReference type="SAM" id="MobiDB-lite"/>
    </source>
</evidence>
<dbReference type="PANTHER" id="PTHR45436">
    <property type="entry name" value="SENSOR HISTIDINE KINASE YKOH"/>
    <property type="match status" value="1"/>
</dbReference>
<evidence type="ECO:0000259" key="16">
    <source>
        <dbReference type="PROSITE" id="PS50109"/>
    </source>
</evidence>
<evidence type="ECO:0000256" key="7">
    <source>
        <dbReference type="ARBA" id="ARBA00022692"/>
    </source>
</evidence>
<dbReference type="InterPro" id="IPR003594">
    <property type="entry name" value="HATPase_dom"/>
</dbReference>
<comment type="catalytic activity">
    <reaction evidence="1">
        <text>ATP + protein L-histidine = ADP + protein N-phospho-L-histidine.</text>
        <dbReference type="EC" id="2.7.13.3"/>
    </reaction>
</comment>
<keyword evidence="5" id="KW-0597">Phosphoprotein</keyword>
<dbReference type="SUPFAM" id="SSF55785">
    <property type="entry name" value="PYP-like sensor domain (PAS domain)"/>
    <property type="match status" value="1"/>
</dbReference>
<dbReference type="Gene3D" id="3.30.565.10">
    <property type="entry name" value="Histidine kinase-like ATPase, C-terminal domain"/>
    <property type="match status" value="1"/>
</dbReference>
<dbReference type="PROSITE" id="PS50112">
    <property type="entry name" value="PAS"/>
    <property type="match status" value="1"/>
</dbReference>
<keyword evidence="19" id="KW-1185">Reference proteome</keyword>
<dbReference type="SUPFAM" id="SSF103190">
    <property type="entry name" value="Sensory domain-like"/>
    <property type="match status" value="1"/>
</dbReference>
<dbReference type="InterPro" id="IPR033463">
    <property type="entry name" value="sCache_3"/>
</dbReference>
<dbReference type="InterPro" id="IPR039506">
    <property type="entry name" value="SPOB_a"/>
</dbReference>
<evidence type="ECO:0000256" key="4">
    <source>
        <dbReference type="ARBA" id="ARBA00022475"/>
    </source>
</evidence>
<reference evidence="18 19" key="1">
    <citation type="submission" date="2024-09" db="EMBL/GenBank/DDBJ databases">
        <authorList>
            <person name="Sun Q."/>
            <person name="Mori K."/>
        </authorList>
    </citation>
    <scope>NUCLEOTIDE SEQUENCE [LARGE SCALE GENOMIC DNA]</scope>
    <source>
        <strain evidence="18 19">CCM 7609</strain>
    </source>
</reference>
<dbReference type="InterPro" id="IPR050428">
    <property type="entry name" value="TCS_sensor_his_kinase"/>
</dbReference>
<dbReference type="EC" id="2.7.13.3" evidence="3"/>
<sequence length="609" mass="63772">MFRPPPRLHGPRPRRRFRLQLITLQLAIVLLTVLAVAAIVLRFEELRTRELAFEEVHTVATEIASVPEVVASVNAEDAAQNIQPIAHLAERAAGVEFVVIADREGIRVAHPDPAQIGQPVSSDHAPIRAGETFRGTEEGPLGVTLRSKVPIWDGGEVVGTVSVGLLQSEIRADLLEVVLGFAPWVLLAAGLGTAGAAWASRYVRTRIYGAGPEEMAGLHQSRQALLHSVGDGVIGVDEDGTITLVNDEATRLLGVGPDVEGRPAAEVLDADLAALLAPSPTPAPTPSPASTSGRAADAGPRGPRADEADWDLTTFALAGERILLARVRPARAQGRQIGRTLTVQDRTELESSLRELEGQRSLTETLRSQTHEFSNRLHVISGLLSLSETEEAQEYIRGLTGLAGGPFQHDLSDASLSALVGAKSALAREAGVVLELTADGSVEADWRADDDALTVVANLLTNAIEAAGDGGRVMLEVTAGAAGFAVQVDDSGPGLGPDEAQTLFRWGASTKDTGPASSRPAGGRGIGLALVDRIARRRHGRVEVTTSPWGGARFRATWPASADTGTGTGTGTDGDAGDGTGTGSDADPGVDAGRDNTEAPNTENREDIR</sequence>
<evidence type="ECO:0000256" key="6">
    <source>
        <dbReference type="ARBA" id="ARBA00022679"/>
    </source>
</evidence>
<evidence type="ECO:0000256" key="2">
    <source>
        <dbReference type="ARBA" id="ARBA00004651"/>
    </source>
</evidence>
<evidence type="ECO:0000256" key="13">
    <source>
        <dbReference type="ARBA" id="ARBA00023136"/>
    </source>
</evidence>
<keyword evidence="13 15" id="KW-0472">Membrane</keyword>
<accession>A0ABV6FAS2</accession>
<comment type="caution">
    <text evidence="18">The sequence shown here is derived from an EMBL/GenBank/DDBJ whole genome shotgun (WGS) entry which is preliminary data.</text>
</comment>
<dbReference type="GO" id="GO:0005524">
    <property type="term" value="F:ATP binding"/>
    <property type="evidence" value="ECO:0007669"/>
    <property type="project" value="UniProtKB-KW"/>
</dbReference>
<keyword evidence="12" id="KW-0902">Two-component regulatory system</keyword>
<dbReference type="SMART" id="SM00387">
    <property type="entry name" value="HATPase_c"/>
    <property type="match status" value="1"/>
</dbReference>
<dbReference type="SUPFAM" id="SSF55874">
    <property type="entry name" value="ATPase domain of HSP90 chaperone/DNA topoisomerase II/histidine kinase"/>
    <property type="match status" value="1"/>
</dbReference>
<feature type="domain" description="PAS" evidence="17">
    <location>
        <begin position="218"/>
        <end position="258"/>
    </location>
</feature>
<feature type="region of interest" description="Disordered" evidence="14">
    <location>
        <begin position="276"/>
        <end position="307"/>
    </location>
</feature>
<evidence type="ECO:0000256" key="12">
    <source>
        <dbReference type="ARBA" id="ARBA00023012"/>
    </source>
</evidence>
<dbReference type="PROSITE" id="PS50109">
    <property type="entry name" value="HIS_KIN"/>
    <property type="match status" value="1"/>
</dbReference>
<dbReference type="CDD" id="cd00130">
    <property type="entry name" value="PAS"/>
    <property type="match status" value="1"/>
</dbReference>
<feature type="transmembrane region" description="Helical" evidence="15">
    <location>
        <begin position="21"/>
        <end position="41"/>
    </location>
</feature>
<feature type="compositionally biased region" description="Gly residues" evidence="14">
    <location>
        <begin position="566"/>
        <end position="582"/>
    </location>
</feature>
<proteinExistence type="predicted"/>
<dbReference type="SMART" id="SM00091">
    <property type="entry name" value="PAS"/>
    <property type="match status" value="1"/>
</dbReference>
<evidence type="ECO:0000256" key="5">
    <source>
        <dbReference type="ARBA" id="ARBA00022553"/>
    </source>
</evidence>
<dbReference type="InterPro" id="IPR005467">
    <property type="entry name" value="His_kinase_dom"/>
</dbReference>
<organism evidence="18 19">
    <name type="scientific">Citricoccus parietis</name>
    <dbReference type="NCBI Taxonomy" id="592307"/>
    <lineage>
        <taxon>Bacteria</taxon>
        <taxon>Bacillati</taxon>
        <taxon>Actinomycetota</taxon>
        <taxon>Actinomycetes</taxon>
        <taxon>Micrococcales</taxon>
        <taxon>Micrococcaceae</taxon>
        <taxon>Citricoccus</taxon>
    </lineage>
</organism>
<keyword evidence="9" id="KW-0418">Kinase</keyword>
<dbReference type="InterPro" id="IPR035965">
    <property type="entry name" value="PAS-like_dom_sf"/>
</dbReference>
<dbReference type="Pfam" id="PF00989">
    <property type="entry name" value="PAS"/>
    <property type="match status" value="1"/>
</dbReference>
<dbReference type="EMBL" id="JBHLWH010000047">
    <property type="protein sequence ID" value="MFC0250160.1"/>
    <property type="molecule type" value="Genomic_DNA"/>
</dbReference>
<evidence type="ECO:0000313" key="19">
    <source>
        <dbReference type="Proteomes" id="UP001589766"/>
    </source>
</evidence>
<evidence type="ECO:0000256" key="9">
    <source>
        <dbReference type="ARBA" id="ARBA00022777"/>
    </source>
</evidence>
<dbReference type="InterPro" id="IPR000014">
    <property type="entry name" value="PAS"/>
</dbReference>
<evidence type="ECO:0000256" key="11">
    <source>
        <dbReference type="ARBA" id="ARBA00022989"/>
    </source>
</evidence>
<keyword evidence="7 15" id="KW-0812">Transmembrane</keyword>
<keyword evidence="10 18" id="KW-0067">ATP-binding</keyword>
<dbReference type="InterPro" id="IPR016120">
    <property type="entry name" value="Sig_transdc_His_kin_SpoOB"/>
</dbReference>
<dbReference type="Pfam" id="PF17203">
    <property type="entry name" value="sCache_3_2"/>
    <property type="match status" value="1"/>
</dbReference>
<feature type="compositionally biased region" description="Basic and acidic residues" evidence="14">
    <location>
        <begin position="592"/>
        <end position="609"/>
    </location>
</feature>
<keyword evidence="8" id="KW-0547">Nucleotide-binding</keyword>
<dbReference type="InterPro" id="IPR029151">
    <property type="entry name" value="Sensor-like_sf"/>
</dbReference>
<dbReference type="Pfam" id="PF14689">
    <property type="entry name" value="SPOB_a"/>
    <property type="match status" value="1"/>
</dbReference>
<dbReference type="InterPro" id="IPR013767">
    <property type="entry name" value="PAS_fold"/>
</dbReference>
<dbReference type="SUPFAM" id="SSF55890">
    <property type="entry name" value="Sporulation response regulatory protein Spo0B"/>
    <property type="match status" value="1"/>
</dbReference>
<evidence type="ECO:0000256" key="10">
    <source>
        <dbReference type="ARBA" id="ARBA00022840"/>
    </source>
</evidence>
<keyword evidence="6" id="KW-0808">Transferase</keyword>
<keyword evidence="11 15" id="KW-1133">Transmembrane helix</keyword>
<feature type="domain" description="Histidine kinase" evidence="16">
    <location>
        <begin position="455"/>
        <end position="562"/>
    </location>
</feature>
<evidence type="ECO:0000256" key="3">
    <source>
        <dbReference type="ARBA" id="ARBA00012438"/>
    </source>
</evidence>
<feature type="compositionally biased region" description="Low complexity" evidence="14">
    <location>
        <begin position="288"/>
        <end position="302"/>
    </location>
</feature>
<dbReference type="Gene3D" id="1.10.287.130">
    <property type="match status" value="1"/>
</dbReference>
<dbReference type="PANTHER" id="PTHR45436:SF5">
    <property type="entry name" value="SENSOR HISTIDINE KINASE TRCS"/>
    <property type="match status" value="1"/>
</dbReference>
<dbReference type="CDD" id="cd00075">
    <property type="entry name" value="HATPase"/>
    <property type="match status" value="1"/>
</dbReference>
<feature type="region of interest" description="Disordered" evidence="14">
    <location>
        <begin position="553"/>
        <end position="609"/>
    </location>
</feature>
<gene>
    <name evidence="18" type="ORF">ACFFIO_16750</name>
</gene>
<keyword evidence="4" id="KW-1003">Cell membrane</keyword>
<dbReference type="PRINTS" id="PR00344">
    <property type="entry name" value="BCTRLSENSOR"/>
</dbReference>
<dbReference type="Gene3D" id="3.30.450.20">
    <property type="entry name" value="PAS domain"/>
    <property type="match status" value="2"/>
</dbReference>
<evidence type="ECO:0000256" key="1">
    <source>
        <dbReference type="ARBA" id="ARBA00000085"/>
    </source>
</evidence>
<dbReference type="Pfam" id="PF02518">
    <property type="entry name" value="HATPase_c"/>
    <property type="match status" value="1"/>
</dbReference>
<evidence type="ECO:0000313" key="18">
    <source>
        <dbReference type="EMBL" id="MFC0250160.1"/>
    </source>
</evidence>
<dbReference type="InterPro" id="IPR004358">
    <property type="entry name" value="Sig_transdc_His_kin-like_C"/>
</dbReference>